<dbReference type="STRING" id="1128398.Curi_c01650"/>
<evidence type="ECO:0008006" key="4">
    <source>
        <dbReference type="Google" id="ProtNLM"/>
    </source>
</evidence>
<evidence type="ECO:0000313" key="3">
    <source>
        <dbReference type="Proteomes" id="UP000006094"/>
    </source>
</evidence>
<dbReference type="Gene3D" id="1.10.1760.20">
    <property type="match status" value="1"/>
</dbReference>
<feature type="transmembrane region" description="Helical" evidence="1">
    <location>
        <begin position="137"/>
        <end position="160"/>
    </location>
</feature>
<feature type="transmembrane region" description="Helical" evidence="1">
    <location>
        <begin position="42"/>
        <end position="64"/>
    </location>
</feature>
<dbReference type="InterPro" id="IPR024529">
    <property type="entry name" value="ECF_trnsprt_substrate-spec"/>
</dbReference>
<keyword evidence="1" id="KW-0472">Membrane</keyword>
<dbReference type="RefSeq" id="WP_014966382.1">
    <property type="nucleotide sequence ID" value="NC_018664.1"/>
</dbReference>
<dbReference type="eggNOG" id="ENOG502ZW3A">
    <property type="taxonomic scope" value="Bacteria"/>
</dbReference>
<feature type="transmembrane region" description="Helical" evidence="1">
    <location>
        <begin position="76"/>
        <end position="95"/>
    </location>
</feature>
<name>K0AWX5_GOTA9</name>
<evidence type="ECO:0000256" key="1">
    <source>
        <dbReference type="SAM" id="Phobius"/>
    </source>
</evidence>
<dbReference type="OrthoDB" id="9815422at2"/>
<keyword evidence="3" id="KW-1185">Reference proteome</keyword>
<dbReference type="AlphaFoldDB" id="K0AWX5"/>
<gene>
    <name evidence="2" type="ordered locus">Curi_c01650</name>
</gene>
<accession>K0AWX5</accession>
<feature type="transmembrane region" description="Helical" evidence="1">
    <location>
        <begin position="101"/>
        <end position="125"/>
    </location>
</feature>
<reference evidence="2 3" key="1">
    <citation type="journal article" date="2012" name="PLoS ONE">
        <title>The purine-utilizing bacterium Clostridium acidurici 9a: a genome-guided metabolic reconsideration.</title>
        <authorList>
            <person name="Hartwich K."/>
            <person name="Poehlein A."/>
            <person name="Daniel R."/>
        </authorList>
    </citation>
    <scope>NUCLEOTIDE SEQUENCE [LARGE SCALE GENOMIC DNA]</scope>
    <source>
        <strain evidence="3">ATCC 7906 / DSM 604 / BCRC 14475 / CIP 104303 / KCTC 5404 / NCIMB 10678 / 9a</strain>
    </source>
</reference>
<keyword evidence="1" id="KW-0812">Transmembrane</keyword>
<keyword evidence="1" id="KW-1133">Transmembrane helix</keyword>
<dbReference type="HOGENOM" id="CLU_108875_1_0_9"/>
<dbReference type="Pfam" id="PF12822">
    <property type="entry name" value="ECF_trnsprt"/>
    <property type="match status" value="1"/>
</dbReference>
<protein>
    <recommendedName>
        <fullName evidence="4">ECF transporter S component</fullName>
    </recommendedName>
</protein>
<dbReference type="EMBL" id="CP003326">
    <property type="protein sequence ID" value="AFS77245.1"/>
    <property type="molecule type" value="Genomic_DNA"/>
</dbReference>
<sequence>MSFKIKNLVLSGVLLGLTLLFSSIFHMTGIDGTIFSPMHLPVLLAGFIVGPFWGLLVGILAPVLNLIVSGMPSVPIVFVMMLELGIYGLLAGVFFNFLKITILPSLVFSMIIGRLAGGAFSYLLGQLFGFELGFTTFLKAAFIYAWPAIIIQIILVPILVKAYYRNSNISVRYI</sequence>
<organism evidence="2 3">
    <name type="scientific">Gottschalkia acidurici (strain ATCC 7906 / DSM 604 / BCRC 14475 / CIP 104303 / KCTC 5404 / NCIMB 10678 / 9a)</name>
    <name type="common">Clostridium acidurici</name>
    <dbReference type="NCBI Taxonomy" id="1128398"/>
    <lineage>
        <taxon>Bacteria</taxon>
        <taxon>Bacillati</taxon>
        <taxon>Bacillota</taxon>
        <taxon>Tissierellia</taxon>
        <taxon>Tissierellales</taxon>
        <taxon>Gottschalkiaceae</taxon>
        <taxon>Gottschalkia</taxon>
    </lineage>
</organism>
<dbReference type="KEGG" id="cad:Curi_c01650"/>
<proteinExistence type="predicted"/>
<dbReference type="Proteomes" id="UP000006094">
    <property type="component" value="Chromosome"/>
</dbReference>
<evidence type="ECO:0000313" key="2">
    <source>
        <dbReference type="EMBL" id="AFS77245.1"/>
    </source>
</evidence>
<dbReference type="GO" id="GO:0022857">
    <property type="term" value="F:transmembrane transporter activity"/>
    <property type="evidence" value="ECO:0007669"/>
    <property type="project" value="InterPro"/>
</dbReference>